<dbReference type="RefSeq" id="WP_322329880.1">
    <property type="nucleotide sequence ID" value="NZ_CP139727.1"/>
</dbReference>
<sequence>MCNTLHESGFIMPSPLNIRDIGQDRKAAPELESKLTGNSIAEVVRNWTDAGITRSRAERERAAWIASAKESIADEARHLEQNGPSLARFRQV</sequence>
<geneLocation type="plasmid" evidence="1 2">
    <name>unnamed02</name>
</geneLocation>
<accession>A0ABZ0V3R3</accession>
<evidence type="ECO:0008006" key="3">
    <source>
        <dbReference type="Google" id="ProtNLM"/>
    </source>
</evidence>
<protein>
    <recommendedName>
        <fullName evidence="3">Post-segregation antitoxin CcdA</fullName>
    </recommendedName>
</protein>
<organism evidence="1 2">
    <name type="scientific">Sulfitobacter faviae</name>
    <dbReference type="NCBI Taxonomy" id="1775881"/>
    <lineage>
        <taxon>Bacteria</taxon>
        <taxon>Pseudomonadati</taxon>
        <taxon>Pseudomonadota</taxon>
        <taxon>Alphaproteobacteria</taxon>
        <taxon>Rhodobacterales</taxon>
        <taxon>Roseobacteraceae</taxon>
        <taxon>Sulfitobacter</taxon>
    </lineage>
</organism>
<name>A0ABZ0V3R3_9RHOB</name>
<dbReference type="EMBL" id="CP139727">
    <property type="protein sequence ID" value="WPZ23510.1"/>
    <property type="molecule type" value="Genomic_DNA"/>
</dbReference>
<proteinExistence type="predicted"/>
<evidence type="ECO:0000313" key="2">
    <source>
        <dbReference type="Proteomes" id="UP001326567"/>
    </source>
</evidence>
<reference evidence="1 2" key="1">
    <citation type="submission" date="2023-11" db="EMBL/GenBank/DDBJ databases">
        <title>From the Deep-Sea to the Surface: Bacterial Genomes Isolated from the Moytirra Hydrothermal Vent Plume.</title>
        <authorList>
            <person name="Major S.R."/>
        </authorList>
    </citation>
    <scope>NUCLEOTIDE SEQUENCE [LARGE SCALE GENOMIC DNA]</scope>
    <source>
        <strain evidence="1 2">OXR-9</strain>
        <plasmid evidence="1 2">unnamed02</plasmid>
    </source>
</reference>
<keyword evidence="1" id="KW-0614">Plasmid</keyword>
<gene>
    <name evidence="1" type="ORF">T7987_17515</name>
</gene>
<dbReference type="Proteomes" id="UP001326567">
    <property type="component" value="Plasmid unnamed02"/>
</dbReference>
<keyword evidence="2" id="KW-1185">Reference proteome</keyword>
<evidence type="ECO:0000313" key="1">
    <source>
        <dbReference type="EMBL" id="WPZ23510.1"/>
    </source>
</evidence>